<dbReference type="Pfam" id="PF06902">
    <property type="entry name" value="Fer4_19"/>
    <property type="match status" value="1"/>
</dbReference>
<name>A0A0F9FTQ8_9ZZZZ</name>
<evidence type="ECO:0000256" key="4">
    <source>
        <dbReference type="ARBA" id="ARBA00023014"/>
    </source>
</evidence>
<comment type="caution">
    <text evidence="7">The sequence shown here is derived from an EMBL/GenBank/DDBJ whole genome shotgun (WGS) entry which is preliminary data.</text>
</comment>
<evidence type="ECO:0000256" key="5">
    <source>
        <dbReference type="SAM" id="MobiDB-lite"/>
    </source>
</evidence>
<dbReference type="InterPro" id="IPR052950">
    <property type="entry name" value="CISD"/>
</dbReference>
<dbReference type="AlphaFoldDB" id="A0A0F9FTQ8"/>
<dbReference type="Pfam" id="PF09360">
    <property type="entry name" value="zf-CDGSH"/>
    <property type="match status" value="2"/>
</dbReference>
<dbReference type="Gene3D" id="3.40.5.90">
    <property type="entry name" value="CDGSH iron-sulfur domain, mitoNEET-type"/>
    <property type="match status" value="2"/>
</dbReference>
<accession>A0A0F9FTQ8</accession>
<evidence type="ECO:0000256" key="1">
    <source>
        <dbReference type="ARBA" id="ARBA00022714"/>
    </source>
</evidence>
<dbReference type="InterPro" id="IPR018967">
    <property type="entry name" value="FeS-contain_CDGSH-typ"/>
</dbReference>
<dbReference type="InterPro" id="IPR010693">
    <property type="entry name" value="Divergent_4Fe-4S_mono-cluster"/>
</dbReference>
<gene>
    <name evidence="7" type="ORF">LCGC14_2264580</name>
</gene>
<evidence type="ECO:0000313" key="7">
    <source>
        <dbReference type="EMBL" id="KKL54522.1"/>
    </source>
</evidence>
<organism evidence="7">
    <name type="scientific">marine sediment metagenome</name>
    <dbReference type="NCBI Taxonomy" id="412755"/>
    <lineage>
        <taxon>unclassified sequences</taxon>
        <taxon>metagenomes</taxon>
        <taxon>ecological metagenomes</taxon>
    </lineage>
</organism>
<sequence>MSDKKPAITPLENGPYMAQGLSKLTNSKDEPLETNDTMTLCRCGGSNNKPFCDGTHASNGFTDRKKAGRIPDKRDDYKGKNITIHDNRGICSHAGHCTDNLPSVWRMGVEPWIDPEGATVEEIIKTINMCPSGALSYSIDETEYRDRDADAKVVASKDGPYRVRGAVELAGHDLGDGASREHYTLCRCGASGNKPRCDGTHWYVKFRDG</sequence>
<feature type="domain" description="Iron-binding zinc finger CDGSH type" evidence="6">
    <location>
        <begin position="23"/>
        <end position="62"/>
    </location>
</feature>
<dbReference type="EMBL" id="LAZR01031169">
    <property type="protein sequence ID" value="KKL54522.1"/>
    <property type="molecule type" value="Genomic_DNA"/>
</dbReference>
<feature type="domain" description="Iron-binding zinc finger CDGSH type" evidence="6">
    <location>
        <begin position="164"/>
        <end position="207"/>
    </location>
</feature>
<evidence type="ECO:0000259" key="6">
    <source>
        <dbReference type="SMART" id="SM00704"/>
    </source>
</evidence>
<keyword evidence="2" id="KW-0479">Metal-binding</keyword>
<keyword evidence="3" id="KW-0408">Iron</keyword>
<evidence type="ECO:0000256" key="2">
    <source>
        <dbReference type="ARBA" id="ARBA00022723"/>
    </source>
</evidence>
<reference evidence="7" key="1">
    <citation type="journal article" date="2015" name="Nature">
        <title>Complex archaea that bridge the gap between prokaryotes and eukaryotes.</title>
        <authorList>
            <person name="Spang A."/>
            <person name="Saw J.H."/>
            <person name="Jorgensen S.L."/>
            <person name="Zaremba-Niedzwiedzka K."/>
            <person name="Martijn J."/>
            <person name="Lind A.E."/>
            <person name="van Eijk R."/>
            <person name="Schleper C."/>
            <person name="Guy L."/>
            <person name="Ettema T.J."/>
        </authorList>
    </citation>
    <scope>NUCLEOTIDE SEQUENCE</scope>
</reference>
<keyword evidence="4" id="KW-0411">Iron-sulfur</keyword>
<protein>
    <recommendedName>
        <fullName evidence="6">Iron-binding zinc finger CDGSH type domain-containing protein</fullName>
    </recommendedName>
</protein>
<evidence type="ECO:0000256" key="3">
    <source>
        <dbReference type="ARBA" id="ARBA00023004"/>
    </source>
</evidence>
<feature type="region of interest" description="Disordered" evidence="5">
    <location>
        <begin position="1"/>
        <end position="31"/>
    </location>
</feature>
<dbReference type="GO" id="GO:0046872">
    <property type="term" value="F:metal ion binding"/>
    <property type="evidence" value="ECO:0007669"/>
    <property type="project" value="UniProtKB-KW"/>
</dbReference>
<dbReference type="GO" id="GO:0051537">
    <property type="term" value="F:2 iron, 2 sulfur cluster binding"/>
    <property type="evidence" value="ECO:0007669"/>
    <property type="project" value="UniProtKB-KW"/>
</dbReference>
<dbReference type="SMART" id="SM00704">
    <property type="entry name" value="ZnF_CDGSH"/>
    <property type="match status" value="2"/>
</dbReference>
<dbReference type="PANTHER" id="PTHR46491">
    <property type="entry name" value="CDGSH IRON SULFUR DOMAIN PROTEIN HOMOLOG"/>
    <property type="match status" value="1"/>
</dbReference>
<keyword evidence="1" id="KW-0001">2Fe-2S</keyword>
<dbReference type="InterPro" id="IPR042216">
    <property type="entry name" value="MitoNEET_CISD"/>
</dbReference>
<dbReference type="GO" id="GO:0005737">
    <property type="term" value="C:cytoplasm"/>
    <property type="evidence" value="ECO:0007669"/>
    <property type="project" value="UniProtKB-ARBA"/>
</dbReference>
<dbReference type="PANTHER" id="PTHR46491:SF3">
    <property type="entry name" value="CDGSH IRON-SULFUR DOMAIN-CONTAINING PROTEIN 3, MITOCHONDRIAL"/>
    <property type="match status" value="1"/>
</dbReference>
<proteinExistence type="predicted"/>